<dbReference type="InterPro" id="IPR052045">
    <property type="entry name" value="Sulfur_Carrier/Prot_Modifier"/>
</dbReference>
<dbReference type="PANTHER" id="PTHR38031:SF1">
    <property type="entry name" value="SULFUR CARRIER PROTEIN CYSO"/>
    <property type="match status" value="1"/>
</dbReference>
<name>A0ABU7RQT7_9ACTN</name>
<dbReference type="InterPro" id="IPR016155">
    <property type="entry name" value="Mopterin_synth/thiamin_S_b"/>
</dbReference>
<dbReference type="PANTHER" id="PTHR38031">
    <property type="entry name" value="SULFUR CARRIER PROTEIN SLR0821-RELATED"/>
    <property type="match status" value="1"/>
</dbReference>
<accession>A0ABU7RQT7</accession>
<comment type="caution">
    <text evidence="1">The sequence shown here is derived from an EMBL/GenBank/DDBJ whole genome shotgun (WGS) entry which is preliminary data.</text>
</comment>
<organism evidence="1 2">
    <name type="scientific">Plantactinospora sonchi</name>
    <dbReference type="NCBI Taxonomy" id="1544735"/>
    <lineage>
        <taxon>Bacteria</taxon>
        <taxon>Bacillati</taxon>
        <taxon>Actinomycetota</taxon>
        <taxon>Actinomycetes</taxon>
        <taxon>Micromonosporales</taxon>
        <taxon>Micromonosporaceae</taxon>
        <taxon>Plantactinospora</taxon>
    </lineage>
</organism>
<evidence type="ECO:0000313" key="2">
    <source>
        <dbReference type="Proteomes" id="UP001332243"/>
    </source>
</evidence>
<dbReference type="InterPro" id="IPR003749">
    <property type="entry name" value="ThiS/MoaD-like"/>
</dbReference>
<dbReference type="NCBIfam" id="NF041918">
    <property type="entry name" value="SAMP1"/>
    <property type="match status" value="1"/>
</dbReference>
<dbReference type="Gene3D" id="3.10.20.30">
    <property type="match status" value="1"/>
</dbReference>
<keyword evidence="2" id="KW-1185">Reference proteome</keyword>
<evidence type="ECO:0000313" key="1">
    <source>
        <dbReference type="EMBL" id="MEE6258857.1"/>
    </source>
</evidence>
<dbReference type="InterPro" id="IPR012675">
    <property type="entry name" value="Beta-grasp_dom_sf"/>
</dbReference>
<dbReference type="Proteomes" id="UP001332243">
    <property type="component" value="Unassembled WGS sequence"/>
</dbReference>
<dbReference type="SUPFAM" id="SSF54285">
    <property type="entry name" value="MoaD/ThiS"/>
    <property type="match status" value="1"/>
</dbReference>
<gene>
    <name evidence="1" type="ORF">V1633_10180</name>
</gene>
<dbReference type="Pfam" id="PF02597">
    <property type="entry name" value="ThiS"/>
    <property type="match status" value="1"/>
</dbReference>
<dbReference type="EMBL" id="JAZGQK010000007">
    <property type="protein sequence ID" value="MEE6258857.1"/>
    <property type="molecule type" value="Genomic_DNA"/>
</dbReference>
<sequence>MVTVLVPAALRGEADGESRLAVTSAGTLRAVLDEMAARWPRLTRRLRDEQGELRRYINVYVDGEDCRHVGGLDTPVGDDAEVQVIPSVAGG</sequence>
<protein>
    <submittedName>
        <fullName evidence="1">Ubiquitin-like small modifier protein 1</fullName>
    </submittedName>
</protein>
<proteinExistence type="predicted"/>
<dbReference type="RefSeq" id="WP_331213980.1">
    <property type="nucleotide sequence ID" value="NZ_JAZGQK010000007.1"/>
</dbReference>
<dbReference type="InterPro" id="IPR054834">
    <property type="entry name" value="SAMP1_3"/>
</dbReference>
<reference evidence="1 2" key="1">
    <citation type="submission" date="2024-01" db="EMBL/GenBank/DDBJ databases">
        <title>Genome insights into Plantactinospora sonchi sp. nov.</title>
        <authorList>
            <person name="Wang L."/>
        </authorList>
    </citation>
    <scope>NUCLEOTIDE SEQUENCE [LARGE SCALE GENOMIC DNA]</scope>
    <source>
        <strain evidence="1 2">NEAU-QY2</strain>
    </source>
</reference>